<evidence type="ECO:0000313" key="2">
    <source>
        <dbReference type="Proteomes" id="UP000036097"/>
    </source>
</evidence>
<dbReference type="RefSeq" id="WP_047878049.1">
    <property type="nucleotide sequence ID" value="NZ_LDOT01000006.1"/>
</dbReference>
<dbReference type="AlphaFoldDB" id="A0A0J1H642"/>
<protein>
    <submittedName>
        <fullName evidence="1">Uncharacterized protein</fullName>
    </submittedName>
</protein>
<name>A0A0J1H642_9GAMM</name>
<dbReference type="EMBL" id="LDOT01000006">
    <property type="protein sequence ID" value="KLV07198.1"/>
    <property type="molecule type" value="Genomic_DNA"/>
</dbReference>
<comment type="caution">
    <text evidence="1">The sequence shown here is derived from an EMBL/GenBank/DDBJ whole genome shotgun (WGS) entry which is preliminary data.</text>
</comment>
<accession>A0A0J1H642</accession>
<evidence type="ECO:0000313" key="1">
    <source>
        <dbReference type="EMBL" id="KLV07198.1"/>
    </source>
</evidence>
<gene>
    <name evidence="1" type="ORF">ABT56_06560</name>
</gene>
<dbReference type="OrthoDB" id="9793188at2"/>
<keyword evidence="2" id="KW-1185">Reference proteome</keyword>
<organism evidence="1 2">
    <name type="scientific">Photobacterium aquae</name>
    <dbReference type="NCBI Taxonomy" id="1195763"/>
    <lineage>
        <taxon>Bacteria</taxon>
        <taxon>Pseudomonadati</taxon>
        <taxon>Pseudomonadota</taxon>
        <taxon>Gammaproteobacteria</taxon>
        <taxon>Vibrionales</taxon>
        <taxon>Vibrionaceae</taxon>
        <taxon>Photobacterium</taxon>
    </lineage>
</organism>
<proteinExistence type="predicted"/>
<reference evidence="1 2" key="1">
    <citation type="submission" date="2015-05" db="EMBL/GenBank/DDBJ databases">
        <title>Photobacterium galathea sp. nov.</title>
        <authorList>
            <person name="Machado H."/>
            <person name="Gram L."/>
        </authorList>
    </citation>
    <scope>NUCLEOTIDE SEQUENCE [LARGE SCALE GENOMIC DNA]</scope>
    <source>
        <strain evidence="1 2">CGMCC 1.12159</strain>
    </source>
</reference>
<sequence length="95" mass="10601">MTWSFDQDKNVAALITKQVVDQGFPILHVIHYSDDHSWAFMCGTTSNPSDTLVVSMEQAVSFDTSLYEIATMPPGCIASRNSVEEDWLCERVDGI</sequence>
<dbReference type="PATRIC" id="fig|1195763.3.peg.1396"/>
<dbReference type="Proteomes" id="UP000036097">
    <property type="component" value="Unassembled WGS sequence"/>
</dbReference>
<dbReference type="STRING" id="1195763.ABT56_06560"/>